<dbReference type="OrthoDB" id="26002at2759"/>
<dbReference type="Proteomes" id="UP000014680">
    <property type="component" value="Unassembled WGS sequence"/>
</dbReference>
<accession>A0A0A1U8S6</accession>
<dbReference type="KEGG" id="eiv:EIN_391480"/>
<keyword evidence="2" id="KW-1185">Reference proteome</keyword>
<dbReference type="GeneID" id="14888424"/>
<dbReference type="AlphaFoldDB" id="A0A0A1U8S6"/>
<dbReference type="VEuPathDB" id="AmoebaDB:EIN_391480"/>
<reference evidence="1 2" key="1">
    <citation type="submission" date="2012-10" db="EMBL/GenBank/DDBJ databases">
        <authorList>
            <person name="Zafar N."/>
            <person name="Inman J."/>
            <person name="Hall N."/>
            <person name="Lorenzi H."/>
            <person name="Caler E."/>
        </authorList>
    </citation>
    <scope>NUCLEOTIDE SEQUENCE [LARGE SCALE GENOMIC DNA]</scope>
    <source>
        <strain evidence="1 2">IP1</strain>
    </source>
</reference>
<dbReference type="EMBL" id="KB206629">
    <property type="protein sequence ID" value="ELP89493.1"/>
    <property type="molecule type" value="Genomic_DNA"/>
</dbReference>
<protein>
    <submittedName>
        <fullName evidence="1">Uncharacterized protein</fullName>
    </submittedName>
</protein>
<evidence type="ECO:0000313" key="1">
    <source>
        <dbReference type="EMBL" id="ELP89493.1"/>
    </source>
</evidence>
<evidence type="ECO:0000313" key="2">
    <source>
        <dbReference type="Proteomes" id="UP000014680"/>
    </source>
</evidence>
<organism evidence="1 2">
    <name type="scientific">Entamoeba invadens IP1</name>
    <dbReference type="NCBI Taxonomy" id="370355"/>
    <lineage>
        <taxon>Eukaryota</taxon>
        <taxon>Amoebozoa</taxon>
        <taxon>Evosea</taxon>
        <taxon>Archamoebae</taxon>
        <taxon>Mastigamoebida</taxon>
        <taxon>Entamoebidae</taxon>
        <taxon>Entamoeba</taxon>
    </lineage>
</organism>
<sequence>MSEEQNVEIKTWKEVEEEWSKSEENDTKTCSKKEYEEYYPLFVQYATQSPQHRFTLFQIYDSLKYLCQTTKEFNILFWRYLTQVQPFSSRDVVPVTLPPPESEKCFFNLELKFQQNKICIEFHSELALFRDRDIPSNTVNRHATIQGLFNDKISALVLSLARYNNSTQVHIKNLAKYDVLFGSYEDQEKTVLGDENKSLSCGDFYVTKHSNLFYNLIVHCKFDQPFVLENPEEHQRFYSNLIFYLHRCKTQELFFCMHELDTSELPKRITSVFSAVRQAILYDGYTSLQKIVFICPDTDLNLKQLKDNFDSTFLN</sequence>
<dbReference type="RefSeq" id="XP_004256264.1">
    <property type="nucleotide sequence ID" value="XM_004256216.1"/>
</dbReference>
<name>A0A0A1U8S6_ENTIV</name>
<proteinExistence type="predicted"/>
<gene>
    <name evidence="1" type="ORF">EIN_391480</name>
</gene>
<dbReference type="OMA" id="HSNLFYN"/>